<organism evidence="2 3">
    <name type="scientific">Neptunitalea chrysea</name>
    <dbReference type="NCBI Taxonomy" id="1647581"/>
    <lineage>
        <taxon>Bacteria</taxon>
        <taxon>Pseudomonadati</taxon>
        <taxon>Bacteroidota</taxon>
        <taxon>Flavobacteriia</taxon>
        <taxon>Flavobacteriales</taxon>
        <taxon>Flavobacteriaceae</taxon>
        <taxon>Neptunitalea</taxon>
    </lineage>
</organism>
<feature type="transmembrane region" description="Helical" evidence="1">
    <location>
        <begin position="150"/>
        <end position="172"/>
    </location>
</feature>
<protein>
    <submittedName>
        <fullName evidence="2">Uncharacterized protein</fullName>
    </submittedName>
</protein>
<evidence type="ECO:0000313" key="2">
    <source>
        <dbReference type="EMBL" id="GLB53124.1"/>
    </source>
</evidence>
<feature type="transmembrane region" description="Helical" evidence="1">
    <location>
        <begin position="91"/>
        <end position="108"/>
    </location>
</feature>
<feature type="transmembrane region" description="Helical" evidence="1">
    <location>
        <begin position="120"/>
        <end position="138"/>
    </location>
</feature>
<feature type="transmembrane region" description="Helical" evidence="1">
    <location>
        <begin position="36"/>
        <end position="53"/>
    </location>
</feature>
<comment type="caution">
    <text evidence="2">The sequence shown here is derived from an EMBL/GenBank/DDBJ whole genome shotgun (WGS) entry which is preliminary data.</text>
</comment>
<keyword evidence="3" id="KW-1185">Reference proteome</keyword>
<dbReference type="RefSeq" id="WP_281754821.1">
    <property type="nucleotide sequence ID" value="NZ_BRVP01000014.1"/>
</dbReference>
<gene>
    <name evidence="2" type="ORF">NBRC110019_21640</name>
</gene>
<feature type="transmembrane region" description="Helical" evidence="1">
    <location>
        <begin position="184"/>
        <end position="206"/>
    </location>
</feature>
<dbReference type="EMBL" id="BRVP01000014">
    <property type="protein sequence ID" value="GLB53124.1"/>
    <property type="molecule type" value="Genomic_DNA"/>
</dbReference>
<dbReference type="Proteomes" id="UP001143545">
    <property type="component" value="Unassembled WGS sequence"/>
</dbReference>
<accession>A0A9W6B5Q9</accession>
<keyword evidence="1" id="KW-0472">Membrane</keyword>
<keyword evidence="1" id="KW-1133">Transmembrane helix</keyword>
<reference evidence="2" key="1">
    <citation type="submission" date="2022-07" db="EMBL/GenBank/DDBJ databases">
        <title>Taxonomy of Novel Oxalotrophic and Methylotrophic Bacteria.</title>
        <authorList>
            <person name="Sahin N."/>
            <person name="Tani A."/>
        </authorList>
    </citation>
    <scope>NUCLEOTIDE SEQUENCE</scope>
    <source>
        <strain evidence="2">AM327</strain>
    </source>
</reference>
<keyword evidence="1" id="KW-0812">Transmembrane</keyword>
<sequence length="218" mass="26713">MEHFIFDLEYAAMGLNTLLYTFFTKKSANSPSLRRFRWYMWCIVVVQIIATYYAKHNWINLHLTHYYFNLQFITVSLLYRHLFRKKIVKQVITYLIYLIPAFLTIRYLTDKDIYKNIYNVEVFLCSVPLIAYAVMYLYRSIEIMNKKWIYFSAGIMLYLLSSSIVFSGYDILMKEYFFKGKEYYSFWFLNSIVYLLYQLLVILEWIENFRGVNWHFRK</sequence>
<feature type="transmembrane region" description="Helical" evidence="1">
    <location>
        <begin position="59"/>
        <end position="79"/>
    </location>
</feature>
<name>A0A9W6B5Q9_9FLAO</name>
<proteinExistence type="predicted"/>
<evidence type="ECO:0000313" key="3">
    <source>
        <dbReference type="Proteomes" id="UP001143545"/>
    </source>
</evidence>
<evidence type="ECO:0000256" key="1">
    <source>
        <dbReference type="SAM" id="Phobius"/>
    </source>
</evidence>
<feature type="transmembrane region" description="Helical" evidence="1">
    <location>
        <begin position="6"/>
        <end position="24"/>
    </location>
</feature>
<dbReference type="AlphaFoldDB" id="A0A9W6B5Q9"/>